<gene>
    <name evidence="3" type="ORF">H0194_01580</name>
</gene>
<dbReference type="CDD" id="cd00085">
    <property type="entry name" value="HNHc"/>
    <property type="match status" value="1"/>
</dbReference>
<feature type="region of interest" description="Disordered" evidence="1">
    <location>
        <begin position="319"/>
        <end position="362"/>
    </location>
</feature>
<dbReference type="KEGG" id="cik:H0194_01580"/>
<dbReference type="RefSeq" id="WP_185176149.1">
    <property type="nucleotide sequence ID" value="NZ_CP059404.1"/>
</dbReference>
<evidence type="ECO:0000313" key="3">
    <source>
        <dbReference type="EMBL" id="QNE89775.1"/>
    </source>
</evidence>
<protein>
    <submittedName>
        <fullName evidence="3">HNH endonuclease</fullName>
    </submittedName>
</protein>
<keyword evidence="4" id="KW-1185">Reference proteome</keyword>
<organism evidence="3 4">
    <name type="scientific">Corynebacterium incognita</name>
    <dbReference type="NCBI Taxonomy" id="2754725"/>
    <lineage>
        <taxon>Bacteria</taxon>
        <taxon>Bacillati</taxon>
        <taxon>Actinomycetota</taxon>
        <taxon>Actinomycetes</taxon>
        <taxon>Mycobacteriales</taxon>
        <taxon>Corynebacteriaceae</taxon>
        <taxon>Corynebacterium</taxon>
    </lineage>
</organism>
<accession>A0A7G7CQA9</accession>
<dbReference type="InterPro" id="IPR002711">
    <property type="entry name" value="HNH"/>
</dbReference>
<dbReference type="AlphaFoldDB" id="A0A7G7CQA9"/>
<dbReference type="Gene3D" id="1.10.30.50">
    <property type="match status" value="1"/>
</dbReference>
<keyword evidence="3" id="KW-0255">Endonuclease</keyword>
<proteinExistence type="predicted"/>
<name>A0A7G7CQA9_9CORY</name>
<feature type="domain" description="HNH nuclease" evidence="2">
    <location>
        <begin position="266"/>
        <end position="318"/>
    </location>
</feature>
<dbReference type="SMART" id="SM00507">
    <property type="entry name" value="HNHc"/>
    <property type="match status" value="1"/>
</dbReference>
<dbReference type="GO" id="GO:0008270">
    <property type="term" value="F:zinc ion binding"/>
    <property type="evidence" value="ECO:0007669"/>
    <property type="project" value="InterPro"/>
</dbReference>
<evidence type="ECO:0000256" key="1">
    <source>
        <dbReference type="SAM" id="MobiDB-lite"/>
    </source>
</evidence>
<dbReference type="Proteomes" id="UP000515743">
    <property type="component" value="Chromosome"/>
</dbReference>
<dbReference type="EMBL" id="CP059404">
    <property type="protein sequence ID" value="QNE89775.1"/>
    <property type="molecule type" value="Genomic_DNA"/>
</dbReference>
<dbReference type="Pfam" id="PF01844">
    <property type="entry name" value="HNH"/>
    <property type="match status" value="1"/>
</dbReference>
<sequence length="362" mass="40025">MNVFEALEMVSRQGMAILEECARRAPGDVATRLGVSVAQARRWRRLAEVYFGPADSPARQARAVAVSRERGWSLERLEMIERHAGRVRGRGRAWALREELCAHAGSFEEVQRLARARVAQLAAPAPPQAGVRISTARDGMRTLSICGDQRMITDLEKTLETYTRGSHEPRSLALAGAFWQHVKSGYGLARARYTTVVTVPLESLDKIVAGAGDDVELQLSDGTSISGVEWLTAVRRGNMSHEVFAGLFHPVAAPVNLYRARFASWKQRILAMAESPRCAWPECNVPADRCEVHHLRAHKHGGETEPGNLTMLCRFHNGRNDDNPDAPPRNGRIERVGGELVWRWKTKRPPEPQGAGGTRGGP</sequence>
<evidence type="ECO:0000259" key="2">
    <source>
        <dbReference type="SMART" id="SM00507"/>
    </source>
</evidence>
<evidence type="ECO:0000313" key="4">
    <source>
        <dbReference type="Proteomes" id="UP000515743"/>
    </source>
</evidence>
<keyword evidence="3" id="KW-0378">Hydrolase</keyword>
<dbReference type="GO" id="GO:0003676">
    <property type="term" value="F:nucleic acid binding"/>
    <property type="evidence" value="ECO:0007669"/>
    <property type="project" value="InterPro"/>
</dbReference>
<dbReference type="GO" id="GO:0004519">
    <property type="term" value="F:endonuclease activity"/>
    <property type="evidence" value="ECO:0007669"/>
    <property type="project" value="UniProtKB-KW"/>
</dbReference>
<dbReference type="InterPro" id="IPR003615">
    <property type="entry name" value="HNH_nuc"/>
</dbReference>
<keyword evidence="3" id="KW-0540">Nuclease</keyword>
<reference evidence="3 4" key="1">
    <citation type="submission" date="2020-07" db="EMBL/GenBank/DDBJ databases">
        <title>Complete genome and description of Corynebacterium incognita strain Marseille-Q3630 sp. nov.</title>
        <authorList>
            <person name="Boxberger M."/>
        </authorList>
    </citation>
    <scope>NUCLEOTIDE SEQUENCE [LARGE SCALE GENOMIC DNA]</scope>
    <source>
        <strain evidence="3 4">Marseille-Q3630</strain>
    </source>
</reference>